<feature type="transmembrane region" description="Helical" evidence="1">
    <location>
        <begin position="233"/>
        <end position="253"/>
    </location>
</feature>
<keyword evidence="1" id="KW-1133">Transmembrane helix</keyword>
<evidence type="ECO:0000313" key="3">
    <source>
        <dbReference type="EMBL" id="GII25444.1"/>
    </source>
</evidence>
<keyword evidence="4" id="KW-1185">Reference proteome</keyword>
<reference evidence="3" key="1">
    <citation type="submission" date="2021-01" db="EMBL/GenBank/DDBJ databases">
        <title>Whole genome shotgun sequence of Planosporangium mesophilum NBRC 109066.</title>
        <authorList>
            <person name="Komaki H."/>
            <person name="Tamura T."/>
        </authorList>
    </citation>
    <scope>NUCLEOTIDE SEQUENCE</scope>
    <source>
        <strain evidence="3">NBRC 109066</strain>
    </source>
</reference>
<evidence type="ECO:0008006" key="5">
    <source>
        <dbReference type="Google" id="ProtNLM"/>
    </source>
</evidence>
<evidence type="ECO:0000256" key="2">
    <source>
        <dbReference type="SAM" id="SignalP"/>
    </source>
</evidence>
<keyword evidence="2" id="KW-0732">Signal</keyword>
<keyword evidence="1" id="KW-0812">Transmembrane</keyword>
<name>A0A8J3X3G1_9ACTN</name>
<accession>A0A8J3X3G1</accession>
<gene>
    <name evidence="3" type="ORF">Pme01_50410</name>
</gene>
<keyword evidence="1" id="KW-0472">Membrane</keyword>
<organism evidence="3 4">
    <name type="scientific">Planosporangium mesophilum</name>
    <dbReference type="NCBI Taxonomy" id="689768"/>
    <lineage>
        <taxon>Bacteria</taxon>
        <taxon>Bacillati</taxon>
        <taxon>Actinomycetota</taxon>
        <taxon>Actinomycetes</taxon>
        <taxon>Micromonosporales</taxon>
        <taxon>Micromonosporaceae</taxon>
        <taxon>Planosporangium</taxon>
    </lineage>
</organism>
<comment type="caution">
    <text evidence="3">The sequence shown here is derived from an EMBL/GenBank/DDBJ whole genome shotgun (WGS) entry which is preliminary data.</text>
</comment>
<dbReference type="AlphaFoldDB" id="A0A8J3X3G1"/>
<dbReference type="RefSeq" id="WP_168113945.1">
    <property type="nucleotide sequence ID" value="NZ_BOON01000052.1"/>
</dbReference>
<protein>
    <recommendedName>
        <fullName evidence="5">LPXTG cell wall anchor domain-containing protein</fullName>
    </recommendedName>
</protein>
<evidence type="ECO:0000256" key="1">
    <source>
        <dbReference type="SAM" id="Phobius"/>
    </source>
</evidence>
<dbReference type="NCBIfam" id="TIGR01167">
    <property type="entry name" value="LPXTG_anchor"/>
    <property type="match status" value="1"/>
</dbReference>
<dbReference type="EMBL" id="BOON01000052">
    <property type="protein sequence ID" value="GII25444.1"/>
    <property type="molecule type" value="Genomic_DNA"/>
</dbReference>
<dbReference type="Proteomes" id="UP000599074">
    <property type="component" value="Unassembled WGS sequence"/>
</dbReference>
<proteinExistence type="predicted"/>
<feature type="chain" id="PRO_5039213575" description="LPXTG cell wall anchor domain-containing protein" evidence="2">
    <location>
        <begin position="24"/>
        <end position="263"/>
    </location>
</feature>
<evidence type="ECO:0000313" key="4">
    <source>
        <dbReference type="Proteomes" id="UP000599074"/>
    </source>
</evidence>
<feature type="signal peptide" evidence="2">
    <location>
        <begin position="1"/>
        <end position="23"/>
    </location>
</feature>
<sequence length="263" mass="26122">MTYRGLARLAVAASAVMVGAFVAAGPAAATGSTEEPQPEIGVAELKLPNDGPLLAKDFDTKGCEGIPGGAKAGTDGWVLNQPVEGVTEYGYILGLVSADLKPVVVAVDKDGVVGLEVDAAELQSLRAGRLSKEQAKSLAKATAGAEPSDVKDVPAPAGVAGGVTDKGLGWLQTPAGWQLVGGALVYSPVVKGAPTEFTLARVCDAPANPSPSTAPGAGGGSGSGELPLTGANVPVVIGIGVLLVGAGVALLVLRRRRDTKFVA</sequence>